<protein>
    <submittedName>
        <fullName evidence="1">Putative secreted peptide</fullName>
    </submittedName>
</protein>
<accession>A0A2M3ZPS3</accession>
<evidence type="ECO:0000313" key="1">
    <source>
        <dbReference type="EMBL" id="MBW30492.1"/>
    </source>
</evidence>
<proteinExistence type="predicted"/>
<dbReference type="EMBL" id="GGFM01009741">
    <property type="protein sequence ID" value="MBW30492.1"/>
    <property type="molecule type" value="Transcribed_RNA"/>
</dbReference>
<reference evidence="1" key="1">
    <citation type="submission" date="2018-01" db="EMBL/GenBank/DDBJ databases">
        <title>An insight into the sialome of Amazonian anophelines.</title>
        <authorList>
            <person name="Ribeiro J.M."/>
            <person name="Scarpassa V."/>
            <person name="Calvo E."/>
        </authorList>
    </citation>
    <scope>NUCLEOTIDE SEQUENCE</scope>
    <source>
        <tissue evidence="1">Salivary glands</tissue>
    </source>
</reference>
<organism evidence="1">
    <name type="scientific">Anopheles braziliensis</name>
    <dbReference type="NCBI Taxonomy" id="58242"/>
    <lineage>
        <taxon>Eukaryota</taxon>
        <taxon>Metazoa</taxon>
        <taxon>Ecdysozoa</taxon>
        <taxon>Arthropoda</taxon>
        <taxon>Hexapoda</taxon>
        <taxon>Insecta</taxon>
        <taxon>Pterygota</taxon>
        <taxon>Neoptera</taxon>
        <taxon>Endopterygota</taxon>
        <taxon>Diptera</taxon>
        <taxon>Nematocera</taxon>
        <taxon>Culicoidea</taxon>
        <taxon>Culicidae</taxon>
        <taxon>Anophelinae</taxon>
        <taxon>Anopheles</taxon>
    </lineage>
</organism>
<sequence length="71" mass="7892">MSRSEEEVVSASLSVCWLLLPMSGAYSFNISIASRRCTPFACWYRLALFMSLSLSRTVQIGRCTFTSLTAS</sequence>
<name>A0A2M3ZPS3_9DIPT</name>
<dbReference type="AlphaFoldDB" id="A0A2M3ZPS3"/>